<organism evidence="2 3">
    <name type="scientific">Peredibacter starrii</name>
    <dbReference type="NCBI Taxonomy" id="28202"/>
    <lineage>
        <taxon>Bacteria</taxon>
        <taxon>Pseudomonadati</taxon>
        <taxon>Bdellovibrionota</taxon>
        <taxon>Bacteriovoracia</taxon>
        <taxon>Bacteriovoracales</taxon>
        <taxon>Bacteriovoracaceae</taxon>
        <taxon>Peredibacter</taxon>
    </lineage>
</organism>
<keyword evidence="3" id="KW-1185">Reference proteome</keyword>
<dbReference type="AlphaFoldDB" id="A0AAX4HPJ9"/>
<dbReference type="InterPro" id="IPR036457">
    <property type="entry name" value="PPM-type-like_dom_sf"/>
</dbReference>
<dbReference type="EMBL" id="CP139487">
    <property type="protein sequence ID" value="WPU65197.1"/>
    <property type="molecule type" value="Genomic_DNA"/>
</dbReference>
<dbReference type="SMART" id="SM00331">
    <property type="entry name" value="PP2C_SIG"/>
    <property type="match status" value="1"/>
</dbReference>
<dbReference type="RefSeq" id="WP_321395323.1">
    <property type="nucleotide sequence ID" value="NZ_CP139487.1"/>
</dbReference>
<reference evidence="2 3" key="1">
    <citation type="submission" date="2023-11" db="EMBL/GenBank/DDBJ databases">
        <title>Peredibacter starrii A3.12.</title>
        <authorList>
            <person name="Mitchell R.J."/>
        </authorList>
    </citation>
    <scope>NUCLEOTIDE SEQUENCE [LARGE SCALE GENOMIC DNA]</scope>
    <source>
        <strain evidence="2 3">A3.12</strain>
    </source>
</reference>
<dbReference type="SUPFAM" id="SSF81606">
    <property type="entry name" value="PP2C-like"/>
    <property type="match status" value="1"/>
</dbReference>
<dbReference type="Pfam" id="PF13672">
    <property type="entry name" value="PP2C_2"/>
    <property type="match status" value="1"/>
</dbReference>
<proteinExistence type="predicted"/>
<dbReference type="PROSITE" id="PS51746">
    <property type="entry name" value="PPM_2"/>
    <property type="match status" value="1"/>
</dbReference>
<sequence length="245" mass="27454">MRLKAYAAQTHQGPYLQVNEDAYDFDFENDLYVVMDGFGGSGIGDRAVDKLKQEIKSFYTQISDDPNATMPLYYNPRNLLEGNAILNSLMNAHQNLLKSNLDKPVNQRAGASAIVAVKAESLLVLVGIGNCCAYHFRKGKLSKIIVEDTFQYLSQDQFDLRFRTTPMNAIGMYPELGHQMKEIRLAEGDKVVLLTDGVYAQLSEEELLYHLNKSASDANERVNSLLKLSNSRGNTDNQTAMILEF</sequence>
<gene>
    <name evidence="2" type="ORF">SOO65_00350</name>
</gene>
<feature type="domain" description="PPM-type phosphatase" evidence="1">
    <location>
        <begin position="5"/>
        <end position="245"/>
    </location>
</feature>
<dbReference type="InterPro" id="IPR001932">
    <property type="entry name" value="PPM-type_phosphatase-like_dom"/>
</dbReference>
<evidence type="ECO:0000313" key="2">
    <source>
        <dbReference type="EMBL" id="WPU65197.1"/>
    </source>
</evidence>
<dbReference type="Proteomes" id="UP001324634">
    <property type="component" value="Chromosome"/>
</dbReference>
<evidence type="ECO:0000313" key="3">
    <source>
        <dbReference type="Proteomes" id="UP001324634"/>
    </source>
</evidence>
<dbReference type="Gene3D" id="3.60.40.10">
    <property type="entry name" value="PPM-type phosphatase domain"/>
    <property type="match status" value="1"/>
</dbReference>
<protein>
    <submittedName>
        <fullName evidence="2">Protein phosphatase 2C domain-containing protein</fullName>
    </submittedName>
</protein>
<accession>A0AAX4HPJ9</accession>
<dbReference type="SMART" id="SM00332">
    <property type="entry name" value="PP2Cc"/>
    <property type="match status" value="1"/>
</dbReference>
<name>A0AAX4HPJ9_9BACT</name>
<evidence type="ECO:0000259" key="1">
    <source>
        <dbReference type="PROSITE" id="PS51746"/>
    </source>
</evidence>
<dbReference type="KEGG" id="psti:SOO65_00350"/>